<evidence type="ECO:0000313" key="1">
    <source>
        <dbReference type="EnsemblMetazoa" id="GPAI042396-PA"/>
    </source>
</evidence>
<accession>A0A1B0ADP6</accession>
<dbReference type="EnsemblMetazoa" id="GPAI042396-RA">
    <property type="protein sequence ID" value="GPAI042396-PA"/>
    <property type="gene ID" value="GPAI042396"/>
</dbReference>
<evidence type="ECO:0000313" key="2">
    <source>
        <dbReference type="Proteomes" id="UP000092445"/>
    </source>
</evidence>
<keyword evidence="2" id="KW-1185">Reference proteome</keyword>
<reference evidence="2" key="1">
    <citation type="submission" date="2014-03" db="EMBL/GenBank/DDBJ databases">
        <authorList>
            <person name="Aksoy S."/>
            <person name="Warren W."/>
            <person name="Wilson R.K."/>
        </authorList>
    </citation>
    <scope>NUCLEOTIDE SEQUENCE [LARGE SCALE GENOMIC DNA]</scope>
    <source>
        <strain evidence="2">IAEA</strain>
    </source>
</reference>
<proteinExistence type="predicted"/>
<name>A0A1B0ADP6_GLOPL</name>
<dbReference type="AlphaFoldDB" id="A0A1B0ADP6"/>
<reference evidence="1" key="2">
    <citation type="submission" date="2020-05" db="UniProtKB">
        <authorList>
            <consortium name="EnsemblMetazoa"/>
        </authorList>
    </citation>
    <scope>IDENTIFICATION</scope>
    <source>
        <strain evidence="1">IAEA</strain>
    </source>
</reference>
<sequence length="165" mass="18979">MHWAQLFHSKAAKSWELVMSALSTEHMLTFPQIRNDNINWKALCVKVRIAVGESELNLDTVHIVVNTSSATVLLTFEYDIRYTRFETILETPTLLAVAIGIKNMAMHSKLCLYTDEDIKEESDHLSFIKDNNSSSITSKIQLKGANLTKETRTREHYVYNKMTRK</sequence>
<organism evidence="1 2">
    <name type="scientific">Glossina pallidipes</name>
    <name type="common">Tsetse fly</name>
    <dbReference type="NCBI Taxonomy" id="7398"/>
    <lineage>
        <taxon>Eukaryota</taxon>
        <taxon>Metazoa</taxon>
        <taxon>Ecdysozoa</taxon>
        <taxon>Arthropoda</taxon>
        <taxon>Hexapoda</taxon>
        <taxon>Insecta</taxon>
        <taxon>Pterygota</taxon>
        <taxon>Neoptera</taxon>
        <taxon>Endopterygota</taxon>
        <taxon>Diptera</taxon>
        <taxon>Brachycera</taxon>
        <taxon>Muscomorpha</taxon>
        <taxon>Hippoboscoidea</taxon>
        <taxon>Glossinidae</taxon>
        <taxon>Glossina</taxon>
    </lineage>
</organism>
<dbReference type="VEuPathDB" id="VectorBase:GPAI042396"/>
<dbReference type="Proteomes" id="UP000092445">
    <property type="component" value="Unassembled WGS sequence"/>
</dbReference>
<protein>
    <submittedName>
        <fullName evidence="1">Uncharacterized protein</fullName>
    </submittedName>
</protein>